<dbReference type="SMART" id="SM00066">
    <property type="entry name" value="GAL4"/>
    <property type="match status" value="1"/>
</dbReference>
<dbReference type="GO" id="GO:0000981">
    <property type="term" value="F:DNA-binding transcription factor activity, RNA polymerase II-specific"/>
    <property type="evidence" value="ECO:0007669"/>
    <property type="project" value="InterPro"/>
</dbReference>
<feature type="region of interest" description="Disordered" evidence="6">
    <location>
        <begin position="77"/>
        <end position="110"/>
    </location>
</feature>
<keyword evidence="5" id="KW-0539">Nucleus</keyword>
<dbReference type="PANTHER" id="PTHR31069:SF12">
    <property type="entry name" value="TRANSCRIPTION FACTOR DOMAIN-CONTAINING PROTEIN"/>
    <property type="match status" value="1"/>
</dbReference>
<evidence type="ECO:0000259" key="7">
    <source>
        <dbReference type="PROSITE" id="PS50048"/>
    </source>
</evidence>
<evidence type="ECO:0000313" key="8">
    <source>
        <dbReference type="EMBL" id="ODV98638.1"/>
    </source>
</evidence>
<dbReference type="GO" id="GO:0000978">
    <property type="term" value="F:RNA polymerase II cis-regulatory region sequence-specific DNA binding"/>
    <property type="evidence" value="ECO:0007669"/>
    <property type="project" value="TreeGrafter"/>
</dbReference>
<evidence type="ECO:0000256" key="5">
    <source>
        <dbReference type="ARBA" id="ARBA00023242"/>
    </source>
</evidence>
<evidence type="ECO:0000256" key="2">
    <source>
        <dbReference type="ARBA" id="ARBA00023015"/>
    </source>
</evidence>
<dbReference type="GO" id="GO:0008270">
    <property type="term" value="F:zinc ion binding"/>
    <property type="evidence" value="ECO:0007669"/>
    <property type="project" value="InterPro"/>
</dbReference>
<proteinExistence type="predicted"/>
<evidence type="ECO:0000256" key="6">
    <source>
        <dbReference type="SAM" id="MobiDB-lite"/>
    </source>
</evidence>
<organism evidence="8 9">
    <name type="scientific">Pachysolen tannophilus NRRL Y-2460</name>
    <dbReference type="NCBI Taxonomy" id="669874"/>
    <lineage>
        <taxon>Eukaryota</taxon>
        <taxon>Fungi</taxon>
        <taxon>Dikarya</taxon>
        <taxon>Ascomycota</taxon>
        <taxon>Saccharomycotina</taxon>
        <taxon>Pichiomycetes</taxon>
        <taxon>Pachysolenaceae</taxon>
        <taxon>Pachysolen</taxon>
    </lineage>
</organism>
<name>A0A1E4U3Z9_PACTA</name>
<gene>
    <name evidence="8" type="ORF">PACTADRAFT_64834</name>
</gene>
<dbReference type="PANTHER" id="PTHR31069">
    <property type="entry name" value="OLEATE-ACTIVATED TRANSCRIPTION FACTOR 1-RELATED"/>
    <property type="match status" value="1"/>
</dbReference>
<dbReference type="PROSITE" id="PS50048">
    <property type="entry name" value="ZN2_CY6_FUNGAL_2"/>
    <property type="match status" value="1"/>
</dbReference>
<reference evidence="9" key="1">
    <citation type="submission" date="2016-05" db="EMBL/GenBank/DDBJ databases">
        <title>Comparative genomics of biotechnologically important yeasts.</title>
        <authorList>
            <consortium name="DOE Joint Genome Institute"/>
            <person name="Riley R."/>
            <person name="Haridas S."/>
            <person name="Wolfe K.H."/>
            <person name="Lopes M.R."/>
            <person name="Hittinger C.T."/>
            <person name="Goker M."/>
            <person name="Salamov A."/>
            <person name="Wisecaver J."/>
            <person name="Long T.M."/>
            <person name="Aerts A.L."/>
            <person name="Barry K."/>
            <person name="Choi C."/>
            <person name="Clum A."/>
            <person name="Coughlan A.Y."/>
            <person name="Deshpande S."/>
            <person name="Douglass A.P."/>
            <person name="Hanson S.J."/>
            <person name="Klenk H.-P."/>
            <person name="Labutti K."/>
            <person name="Lapidus A."/>
            <person name="Lindquist E."/>
            <person name="Lipzen A."/>
            <person name="Meier-Kolthoff J.P."/>
            <person name="Ohm R.A."/>
            <person name="Otillar R.P."/>
            <person name="Pangilinan J."/>
            <person name="Peng Y."/>
            <person name="Rokas A."/>
            <person name="Rosa C.A."/>
            <person name="Scheuner C."/>
            <person name="Sibirny A.A."/>
            <person name="Slot J.C."/>
            <person name="Stielow J.B."/>
            <person name="Sun H."/>
            <person name="Kurtzman C.P."/>
            <person name="Blackwell M."/>
            <person name="Grigoriev I.V."/>
            <person name="Jeffries T.W."/>
        </authorList>
    </citation>
    <scope>NUCLEOTIDE SEQUENCE [LARGE SCALE GENOMIC DNA]</scope>
    <source>
        <strain evidence="9">NRRL Y-2460</strain>
    </source>
</reference>
<dbReference type="InterPro" id="IPR050675">
    <property type="entry name" value="OAF3"/>
</dbReference>
<dbReference type="EMBL" id="KV454011">
    <property type="protein sequence ID" value="ODV98638.1"/>
    <property type="molecule type" value="Genomic_DNA"/>
</dbReference>
<dbReference type="CDD" id="cd12148">
    <property type="entry name" value="fungal_TF_MHR"/>
    <property type="match status" value="1"/>
</dbReference>
<evidence type="ECO:0000256" key="4">
    <source>
        <dbReference type="ARBA" id="ARBA00023163"/>
    </source>
</evidence>
<keyword evidence="2" id="KW-0805">Transcription regulation</keyword>
<feature type="compositionally biased region" description="Basic and acidic residues" evidence="6">
    <location>
        <begin position="1"/>
        <end position="25"/>
    </location>
</feature>
<keyword evidence="1" id="KW-0479">Metal-binding</keyword>
<keyword evidence="9" id="KW-1185">Reference proteome</keyword>
<accession>A0A1E4U3Z9</accession>
<dbReference type="PROSITE" id="PS00463">
    <property type="entry name" value="ZN2_CY6_FUNGAL_1"/>
    <property type="match status" value="1"/>
</dbReference>
<protein>
    <recommendedName>
        <fullName evidence="7">Zn(2)-C6 fungal-type domain-containing protein</fullName>
    </recommendedName>
</protein>
<keyword evidence="3" id="KW-0238">DNA-binding</keyword>
<feature type="compositionally biased region" description="Basic and acidic residues" evidence="6">
    <location>
        <begin position="80"/>
        <end position="89"/>
    </location>
</feature>
<dbReference type="Gene3D" id="4.10.240.10">
    <property type="entry name" value="Zn(2)-C6 fungal-type DNA-binding domain"/>
    <property type="match status" value="1"/>
</dbReference>
<dbReference type="GO" id="GO:0045944">
    <property type="term" value="P:positive regulation of transcription by RNA polymerase II"/>
    <property type="evidence" value="ECO:0007669"/>
    <property type="project" value="TreeGrafter"/>
</dbReference>
<keyword evidence="4" id="KW-0804">Transcription</keyword>
<dbReference type="InterPro" id="IPR001138">
    <property type="entry name" value="Zn2Cys6_DnaBD"/>
</dbReference>
<dbReference type="Pfam" id="PF04082">
    <property type="entry name" value="Fungal_trans"/>
    <property type="match status" value="1"/>
</dbReference>
<feature type="domain" description="Zn(2)-C6 fungal-type" evidence="7">
    <location>
        <begin position="36"/>
        <end position="68"/>
    </location>
</feature>
<sequence length="1131" mass="128939">MRNDARNVVHESDSVRDATNRDNARQRRTRNRIPVACSVCRKRKVKCDKGRPQCDVCRKYNVSHLCFYEEPTWSNNVVSKKSEESEVPKKKNKGVSPKGVTDESPESGLSSFADAATRPIAIIPPTQSSSNQSGYSSPSSQSKSIAFEDHIRTFKSYGNINPPQSSERSTACIPTSSVPIALNPVAQFSANRNLPSIQEQLFSNKSSSTMTQDPEIHSELERMKQKIKEIEASITLSKTFQSNVNTELELNQSVRNPPESEESEESLITSKTAPTFASKVSPMPNDLTDIHSTSDINQEIKCANIVFSSSDMIFSINPNDRIDFYSGYSPLLNKEPTTLNHGPLSFFTFTKKDKYIRIIWRKMIEYKKKRNVFPNDIMSRKPPDDDGYNKDIRSALNKTSYKLDRDIKYEREFKQKFLENEGLLDIQRYEKGSIKSPIMRGKEPTPLSLSLNGQEIELRLIHDIERCLPPKKALWLLLDRFFKFFYPFAPYIDQETFTSEISKIVGERSEEDSATKSITIEKRLDFANVGMMLLFLRLGFLTLFSNQEGASENGEKKGDISDYLLKNSVGVEVSAISQRCLNQFRLLRKTSLSIVQFAIYMRLYHKFAPEEGDGADGGDSMTFTGMLVQMAISIGLNRDPELCDLGSSDSEKIKNIRRKIWYGIVHYDVAQGYVLGNPPTIRLEHYDTRLPVYKGELNTNTPDLGLEQSIIDGYAESNEFDTKMREITDLVINMRNPPKVSDMVEQLLSLESFVSLNFGPLSKLLTPNVGNHVENVTKLRRLLNYLDMVMAIHGLYFHLFLYFEEKSDFTNARVCLLKSLNIMVESTSEFFSLLINSQIYFGEGFDLILTPTMELLVHKILLFHISLLMRCSCLKRSYTVKYISSEINTKVSSLCHHIEHSIERCISGVYKISDRYFYAWRLTKVQCFILELFKKFAANLLDNDKAISAEAKTSVFNKGDYPNQNVFENFSVEDFQEILSMIDSKQYTKQMKQNKYSNISKNSSINTSSAYGNFFGVPNMMFNPEVDNAWYEMMSNNFPTSTNINNVNNDDIFICGADGKKRRKLEGTNKEDNNSKVSGDLFERNLSPSRNAKNADVSDYDYIFDADDPFFHMFGDSLIGDANWNLSNAFT</sequence>
<feature type="region of interest" description="Disordered" evidence="6">
    <location>
        <begin position="123"/>
        <end position="142"/>
    </location>
</feature>
<feature type="region of interest" description="Disordered" evidence="6">
    <location>
        <begin position="250"/>
        <end position="269"/>
    </location>
</feature>
<dbReference type="AlphaFoldDB" id="A0A1E4U3Z9"/>
<dbReference type="InterPro" id="IPR007219">
    <property type="entry name" value="XnlR_reg_dom"/>
</dbReference>
<dbReference type="Pfam" id="PF00172">
    <property type="entry name" value="Zn_clus"/>
    <property type="match status" value="1"/>
</dbReference>
<dbReference type="Proteomes" id="UP000094236">
    <property type="component" value="Unassembled WGS sequence"/>
</dbReference>
<dbReference type="GO" id="GO:0006351">
    <property type="term" value="P:DNA-templated transcription"/>
    <property type="evidence" value="ECO:0007669"/>
    <property type="project" value="InterPro"/>
</dbReference>
<dbReference type="SMART" id="SM00906">
    <property type="entry name" value="Fungal_trans"/>
    <property type="match status" value="1"/>
</dbReference>
<dbReference type="CDD" id="cd00067">
    <property type="entry name" value="GAL4"/>
    <property type="match status" value="1"/>
</dbReference>
<evidence type="ECO:0000256" key="1">
    <source>
        <dbReference type="ARBA" id="ARBA00022723"/>
    </source>
</evidence>
<dbReference type="GO" id="GO:0005634">
    <property type="term" value="C:nucleus"/>
    <property type="evidence" value="ECO:0007669"/>
    <property type="project" value="TreeGrafter"/>
</dbReference>
<dbReference type="STRING" id="669874.A0A1E4U3Z9"/>
<dbReference type="OrthoDB" id="2943660at2759"/>
<dbReference type="InterPro" id="IPR036864">
    <property type="entry name" value="Zn2-C6_fun-type_DNA-bd_sf"/>
</dbReference>
<dbReference type="SUPFAM" id="SSF57701">
    <property type="entry name" value="Zn2/Cys6 DNA-binding domain"/>
    <property type="match status" value="1"/>
</dbReference>
<evidence type="ECO:0000256" key="3">
    <source>
        <dbReference type="ARBA" id="ARBA00023125"/>
    </source>
</evidence>
<feature type="compositionally biased region" description="Low complexity" evidence="6">
    <location>
        <begin position="127"/>
        <end position="142"/>
    </location>
</feature>
<evidence type="ECO:0000313" key="9">
    <source>
        <dbReference type="Proteomes" id="UP000094236"/>
    </source>
</evidence>
<feature type="region of interest" description="Disordered" evidence="6">
    <location>
        <begin position="1"/>
        <end position="29"/>
    </location>
</feature>